<dbReference type="InterPro" id="IPR018712">
    <property type="entry name" value="Tle1-like_cat"/>
</dbReference>
<evidence type="ECO:0000313" key="3">
    <source>
        <dbReference type="Proteomes" id="UP000050342"/>
    </source>
</evidence>
<dbReference type="Proteomes" id="UP000050342">
    <property type="component" value="Unassembled WGS sequence"/>
</dbReference>
<organism evidence="2 3">
    <name type="scientific">Pseudomonas endophytica</name>
    <dbReference type="NCBI Taxonomy" id="1563157"/>
    <lineage>
        <taxon>Bacteria</taxon>
        <taxon>Pseudomonadati</taxon>
        <taxon>Pseudomonadota</taxon>
        <taxon>Gammaproteobacteria</taxon>
        <taxon>Pseudomonadales</taxon>
        <taxon>Pseudomonadaceae</taxon>
        <taxon>Pseudomonas</taxon>
    </lineage>
</organism>
<reference evidence="2 3" key="1">
    <citation type="submission" date="2015-10" db="EMBL/GenBank/DDBJ databases">
        <title>Pseudomonas helleri sp. nov. and Pseudomonas weihenstephanensis sp. nov., isolated from raw cows milk.</title>
        <authorList>
            <person name="Von Neubeck M."/>
            <person name="Huptas C."/>
            <person name="Wenning M."/>
            <person name="Scherer S."/>
        </authorList>
    </citation>
    <scope>NUCLEOTIDE SEQUENCE [LARGE SCALE GENOMIC DNA]</scope>
    <source>
        <strain evidence="2 3">BSTT44</strain>
    </source>
</reference>
<dbReference type="PANTHER" id="PTHR33840:SF1">
    <property type="entry name" value="TLE1 PHOSPHOLIPASE DOMAIN-CONTAINING PROTEIN"/>
    <property type="match status" value="1"/>
</dbReference>
<comment type="caution">
    <text evidence="2">The sequence shown here is derived from an EMBL/GenBank/DDBJ whole genome shotgun (WGS) entry which is preliminary data.</text>
</comment>
<dbReference type="PANTHER" id="PTHR33840">
    <property type="match status" value="1"/>
</dbReference>
<dbReference type="OrthoDB" id="4378831at2"/>
<feature type="domain" description="T6SS Phospholipase effector Tle1-like catalytic" evidence="1">
    <location>
        <begin position="259"/>
        <end position="348"/>
    </location>
</feature>
<dbReference type="RefSeq" id="WP_055104211.1">
    <property type="nucleotide sequence ID" value="NZ_LLWH01000202.1"/>
</dbReference>
<dbReference type="Pfam" id="PF09994">
    <property type="entry name" value="T6SS_Tle1-like_cat"/>
    <property type="match status" value="1"/>
</dbReference>
<dbReference type="EMBL" id="LLWH01000202">
    <property type="protein sequence ID" value="KQB52291.1"/>
    <property type="molecule type" value="Genomic_DNA"/>
</dbReference>
<gene>
    <name evidence="2" type="ORF">AQS70_15000</name>
</gene>
<evidence type="ECO:0000313" key="2">
    <source>
        <dbReference type="EMBL" id="KQB52291.1"/>
    </source>
</evidence>
<dbReference type="AlphaFoldDB" id="A0A0Q1CD70"/>
<dbReference type="STRING" id="1563157.AQS70_15000"/>
<keyword evidence="3" id="KW-1185">Reference proteome</keyword>
<accession>A0A0Q1CD70</accession>
<sequence length="539" mass="60600">MASKDVPTQIWRQAGGEGGYKYLDKMTAKELADQESEHRSYDHIAEANATCYQKGFDYYERQQREERAKKFDLSLRIGVFFDGTGNNASNTFDGLRCGAHHPVRAEDLEGSCKPYMADPDSSYGNDLSNVFKLSELYGSDETLVGSGKAKSLQRKIYMDGIGTIRSEKDNLFGAGTGRGETGVEERVREMFQQLLQWLSTLHKLHPDAEISAITFDVFGFSRGAAAARHFANHIALGRQGYWAELVNRVPAKYSRCFSPTSGVTIGFVGLFDTVASIIGWDNLGNLSSHQVPRLKLFLRPDTIRNVVQLAARDEKRFNFALSKVSPDHLEINLPGVHSDIGGGYRTLMQEVLMLTPMQSLEVALNQDVKQTSIYRDAVEAKARWVAEGWSADALHIVTPEAQRLMPDNEDRMAPPRKKVYAGLQIRREVRGELSRVYCRLMHSLAKAKKVPFKDIDLNDPNHAITPELEPLCDRLISGDYTLNPEEETLLRLRYIHTSAHWNHPLAKARGSAITLLYVNSPMKNGIRVRHPHVLAPRWS</sequence>
<evidence type="ECO:0000259" key="1">
    <source>
        <dbReference type="Pfam" id="PF09994"/>
    </source>
</evidence>
<name>A0A0Q1CD70_9PSED</name>
<proteinExistence type="predicted"/>
<protein>
    <recommendedName>
        <fullName evidence="1">T6SS Phospholipase effector Tle1-like catalytic domain-containing protein</fullName>
    </recommendedName>
</protein>